<name>A0A8H6HF88_9AGAR</name>
<keyword evidence="1" id="KW-1133">Transmembrane helix</keyword>
<dbReference type="Proteomes" id="UP000521943">
    <property type="component" value="Unassembled WGS sequence"/>
</dbReference>
<dbReference type="AlphaFoldDB" id="A0A8H6HF88"/>
<evidence type="ECO:0000259" key="2">
    <source>
        <dbReference type="Pfam" id="PF20151"/>
    </source>
</evidence>
<feature type="transmembrane region" description="Helical" evidence="1">
    <location>
        <begin position="216"/>
        <end position="236"/>
    </location>
</feature>
<accession>A0A8H6HF88</accession>
<comment type="caution">
    <text evidence="3">The sequence shown here is derived from an EMBL/GenBank/DDBJ whole genome shotgun (WGS) entry which is preliminary data.</text>
</comment>
<keyword evidence="4" id="KW-1185">Reference proteome</keyword>
<feature type="transmembrane region" description="Helical" evidence="1">
    <location>
        <begin position="173"/>
        <end position="195"/>
    </location>
</feature>
<dbReference type="OrthoDB" id="3251775at2759"/>
<evidence type="ECO:0000313" key="4">
    <source>
        <dbReference type="Proteomes" id="UP000521943"/>
    </source>
</evidence>
<keyword evidence="1" id="KW-0472">Membrane</keyword>
<reference evidence="3 4" key="1">
    <citation type="submission" date="2020-07" db="EMBL/GenBank/DDBJ databases">
        <title>Comparative genomics of pyrophilous fungi reveals a link between fire events and developmental genes.</title>
        <authorList>
            <consortium name="DOE Joint Genome Institute"/>
            <person name="Steindorff A.S."/>
            <person name="Carver A."/>
            <person name="Calhoun S."/>
            <person name="Stillman K."/>
            <person name="Liu H."/>
            <person name="Lipzen A."/>
            <person name="Pangilinan J."/>
            <person name="Labutti K."/>
            <person name="Bruns T.D."/>
            <person name="Grigoriev I.V."/>
        </authorList>
    </citation>
    <scope>NUCLEOTIDE SEQUENCE [LARGE SCALE GENOMIC DNA]</scope>
    <source>
        <strain evidence="3 4">CBS 144469</strain>
    </source>
</reference>
<evidence type="ECO:0000256" key="1">
    <source>
        <dbReference type="SAM" id="Phobius"/>
    </source>
</evidence>
<dbReference type="Pfam" id="PF20151">
    <property type="entry name" value="DUF6533"/>
    <property type="match status" value="1"/>
</dbReference>
<proteinExistence type="predicted"/>
<feature type="transmembrane region" description="Helical" evidence="1">
    <location>
        <begin position="125"/>
        <end position="153"/>
    </location>
</feature>
<sequence length="293" mass="33146">MEAPLPTALLDAIGSVVRGRIYTNYSSCSGYALVIADFFETFPDEVRLMWPGPWSIPKVLFFSVRYCTLAIIVIQGFEGFRTPYTVLACRKLFTISGMTCTAVIFGSEGILFFRVYAFSGRSKKMLIYLLCQFIMVQATLLGLILKFLINVQFVRYPFAEMQFCRPVQGENSLIGTAFAILLGNIAVIMVIMGYLAHQKHRGLKSELLNVFYRDGISYFICLSVMTSVNVFVNFAAAKDFQFLFLEMEIALHGILSTRMILHLRRVEYSRVSRSFSSHELQGLDGRAHVVHPV</sequence>
<dbReference type="EMBL" id="JACGCI010000115">
    <property type="protein sequence ID" value="KAF6744743.1"/>
    <property type="molecule type" value="Genomic_DNA"/>
</dbReference>
<organism evidence="3 4">
    <name type="scientific">Ephemerocybe angulata</name>
    <dbReference type="NCBI Taxonomy" id="980116"/>
    <lineage>
        <taxon>Eukaryota</taxon>
        <taxon>Fungi</taxon>
        <taxon>Dikarya</taxon>
        <taxon>Basidiomycota</taxon>
        <taxon>Agaricomycotina</taxon>
        <taxon>Agaricomycetes</taxon>
        <taxon>Agaricomycetidae</taxon>
        <taxon>Agaricales</taxon>
        <taxon>Agaricineae</taxon>
        <taxon>Psathyrellaceae</taxon>
        <taxon>Ephemerocybe</taxon>
    </lineage>
</organism>
<evidence type="ECO:0000313" key="3">
    <source>
        <dbReference type="EMBL" id="KAF6744743.1"/>
    </source>
</evidence>
<protein>
    <recommendedName>
        <fullName evidence="2">DUF6533 domain-containing protein</fullName>
    </recommendedName>
</protein>
<feature type="transmembrane region" description="Helical" evidence="1">
    <location>
        <begin position="92"/>
        <end position="113"/>
    </location>
</feature>
<keyword evidence="1" id="KW-0812">Transmembrane</keyword>
<dbReference type="InterPro" id="IPR045340">
    <property type="entry name" value="DUF6533"/>
</dbReference>
<feature type="domain" description="DUF6533" evidence="2">
    <location>
        <begin position="25"/>
        <end position="70"/>
    </location>
</feature>
<gene>
    <name evidence="3" type="ORF">DFP72DRAFT_65578</name>
</gene>